<keyword evidence="2" id="KW-1185">Reference proteome</keyword>
<evidence type="ECO:0000313" key="2">
    <source>
        <dbReference type="Proteomes" id="UP000198741"/>
    </source>
</evidence>
<accession>A0A1H0SE42</accession>
<name>A0A1H0SE42_9ACTN</name>
<sequence length="87" mass="9475">MDRYLNEVVPATIPTKPQGRVPAIARLVLDDAGTYEMWPCTAIRWSDDAVMVTVQFSPGEPASARPLWLAVDDVARVLRQAAPPATA</sequence>
<dbReference type="Proteomes" id="UP000198741">
    <property type="component" value="Chromosome I"/>
</dbReference>
<dbReference type="EMBL" id="LT629710">
    <property type="protein sequence ID" value="SDP39456.1"/>
    <property type="molecule type" value="Genomic_DNA"/>
</dbReference>
<protein>
    <submittedName>
        <fullName evidence="1">Uncharacterized protein</fullName>
    </submittedName>
</protein>
<dbReference type="AlphaFoldDB" id="A0A1H0SE42"/>
<gene>
    <name evidence="1" type="ORF">SAMN04515671_4030</name>
</gene>
<proteinExistence type="predicted"/>
<organism evidence="1 2">
    <name type="scientific">Nakamurella panacisegetis</name>
    <dbReference type="NCBI Taxonomy" id="1090615"/>
    <lineage>
        <taxon>Bacteria</taxon>
        <taxon>Bacillati</taxon>
        <taxon>Actinomycetota</taxon>
        <taxon>Actinomycetes</taxon>
        <taxon>Nakamurellales</taxon>
        <taxon>Nakamurellaceae</taxon>
        <taxon>Nakamurella</taxon>
    </lineage>
</organism>
<reference evidence="1 2" key="1">
    <citation type="submission" date="2016-10" db="EMBL/GenBank/DDBJ databases">
        <authorList>
            <person name="de Groot N.N."/>
        </authorList>
    </citation>
    <scope>NUCLEOTIDE SEQUENCE [LARGE SCALE GENOMIC DNA]</scope>
    <source>
        <strain evidence="2">P4-7,KCTC 19426,CECT 7604</strain>
    </source>
</reference>
<evidence type="ECO:0000313" key="1">
    <source>
        <dbReference type="EMBL" id="SDP39456.1"/>
    </source>
</evidence>